<accession>A0A1I0XWC6</accession>
<gene>
    <name evidence="3" type="ORF">SAMN05421688_2585</name>
</gene>
<sequence length="135" mass="13777">MNLIADVLLVGGALGAGIYCFVLARRLSRFNDLENGVGGAVAVLSAQVDDLTKTLTAAQSVANSSSGTLQELTERADGVAQRLELMVASMHDLPATQEAAPKPQAPPEAPAAPAAGDAGTANETEAPVFFRRSGS</sequence>
<feature type="transmembrane region" description="Helical" evidence="2">
    <location>
        <begin position="6"/>
        <end position="24"/>
    </location>
</feature>
<dbReference type="EMBL" id="FOJU01000004">
    <property type="protein sequence ID" value="SFB05301.1"/>
    <property type="molecule type" value="Genomic_DNA"/>
</dbReference>
<protein>
    <submittedName>
        <fullName evidence="3">Uncharacterized protein</fullName>
    </submittedName>
</protein>
<evidence type="ECO:0000313" key="4">
    <source>
        <dbReference type="Proteomes" id="UP000198796"/>
    </source>
</evidence>
<name>A0A1I0XWC6_9RHOB</name>
<keyword evidence="4" id="KW-1185">Reference proteome</keyword>
<feature type="compositionally biased region" description="Low complexity" evidence="1">
    <location>
        <begin position="111"/>
        <end position="121"/>
    </location>
</feature>
<proteinExistence type="predicted"/>
<keyword evidence="2" id="KW-0472">Membrane</keyword>
<dbReference type="Proteomes" id="UP000198796">
    <property type="component" value="Unassembled WGS sequence"/>
</dbReference>
<reference evidence="3 4" key="1">
    <citation type="submission" date="2016-10" db="EMBL/GenBank/DDBJ databases">
        <authorList>
            <person name="de Groot N.N."/>
        </authorList>
    </citation>
    <scope>NUCLEOTIDE SEQUENCE [LARGE SCALE GENOMIC DNA]</scope>
    <source>
        <strain evidence="3 4">DSM 29316</strain>
    </source>
</reference>
<evidence type="ECO:0000256" key="2">
    <source>
        <dbReference type="SAM" id="Phobius"/>
    </source>
</evidence>
<keyword evidence="2" id="KW-1133">Transmembrane helix</keyword>
<evidence type="ECO:0000313" key="3">
    <source>
        <dbReference type="EMBL" id="SFB05301.1"/>
    </source>
</evidence>
<dbReference type="RefSeq" id="WP_245752633.1">
    <property type="nucleotide sequence ID" value="NZ_FOJU01000004.1"/>
</dbReference>
<evidence type="ECO:0000256" key="1">
    <source>
        <dbReference type="SAM" id="MobiDB-lite"/>
    </source>
</evidence>
<organism evidence="3 4">
    <name type="scientific">Poseidonocella pacifica</name>
    <dbReference type="NCBI Taxonomy" id="871651"/>
    <lineage>
        <taxon>Bacteria</taxon>
        <taxon>Pseudomonadati</taxon>
        <taxon>Pseudomonadota</taxon>
        <taxon>Alphaproteobacteria</taxon>
        <taxon>Rhodobacterales</taxon>
        <taxon>Roseobacteraceae</taxon>
        <taxon>Poseidonocella</taxon>
    </lineage>
</organism>
<keyword evidence="2" id="KW-0812">Transmembrane</keyword>
<dbReference type="STRING" id="871651.SAMN05421688_2585"/>
<feature type="region of interest" description="Disordered" evidence="1">
    <location>
        <begin position="94"/>
        <end position="135"/>
    </location>
</feature>
<dbReference type="AlphaFoldDB" id="A0A1I0XWC6"/>